<dbReference type="InterPro" id="IPR036097">
    <property type="entry name" value="HisK_dim/P_sf"/>
</dbReference>
<dbReference type="SUPFAM" id="SSF55874">
    <property type="entry name" value="ATPase domain of HSP90 chaperone/DNA topoisomerase II/histidine kinase"/>
    <property type="match status" value="1"/>
</dbReference>
<organism evidence="17 18">
    <name type="scientific">Sphaerotilus uruguayifluvii</name>
    <dbReference type="NCBI Taxonomy" id="2735897"/>
    <lineage>
        <taxon>Bacteria</taxon>
        <taxon>Pseudomonadati</taxon>
        <taxon>Pseudomonadota</taxon>
        <taxon>Betaproteobacteria</taxon>
        <taxon>Burkholderiales</taxon>
        <taxon>Sphaerotilaceae</taxon>
        <taxon>Sphaerotilus</taxon>
    </lineage>
</organism>
<dbReference type="PROSITE" id="PS50894">
    <property type="entry name" value="HPT"/>
    <property type="match status" value="1"/>
</dbReference>
<evidence type="ECO:0000259" key="14">
    <source>
        <dbReference type="PROSITE" id="PS50110"/>
    </source>
</evidence>
<dbReference type="GO" id="GO:0016301">
    <property type="term" value="F:kinase activity"/>
    <property type="evidence" value="ECO:0007669"/>
    <property type="project" value="UniProtKB-KW"/>
</dbReference>
<dbReference type="Gene3D" id="3.30.565.10">
    <property type="entry name" value="Histidine kinase-like ATPase, C-terminal domain"/>
    <property type="match status" value="1"/>
</dbReference>
<dbReference type="SUPFAM" id="SSF47384">
    <property type="entry name" value="Homodimeric domain of signal transducing histidine kinase"/>
    <property type="match status" value="1"/>
</dbReference>
<keyword evidence="12" id="KW-0472">Membrane</keyword>
<keyword evidence="7" id="KW-0902">Two-component regulatory system</keyword>
<evidence type="ECO:0000313" key="17">
    <source>
        <dbReference type="EMBL" id="NRT54933.1"/>
    </source>
</evidence>
<dbReference type="InterPro" id="IPR036641">
    <property type="entry name" value="HPT_dom_sf"/>
</dbReference>
<keyword evidence="6 17" id="KW-0418">Kinase</keyword>
<feature type="transmembrane region" description="Helical" evidence="12">
    <location>
        <begin position="38"/>
        <end position="60"/>
    </location>
</feature>
<dbReference type="Gene3D" id="3.40.50.2300">
    <property type="match status" value="2"/>
</dbReference>
<dbReference type="Pfam" id="PF01627">
    <property type="entry name" value="Hpt"/>
    <property type="match status" value="1"/>
</dbReference>
<keyword evidence="5" id="KW-0808">Transferase</keyword>
<dbReference type="SMART" id="SM00387">
    <property type="entry name" value="HATPase_c"/>
    <property type="match status" value="1"/>
</dbReference>
<evidence type="ECO:0000256" key="7">
    <source>
        <dbReference type="ARBA" id="ARBA00023012"/>
    </source>
</evidence>
<evidence type="ECO:0000256" key="1">
    <source>
        <dbReference type="ARBA" id="ARBA00000085"/>
    </source>
</evidence>
<dbReference type="InterPro" id="IPR003661">
    <property type="entry name" value="HisK_dim/P_dom"/>
</dbReference>
<dbReference type="Pfam" id="PF00512">
    <property type="entry name" value="HisKA"/>
    <property type="match status" value="1"/>
</dbReference>
<evidence type="ECO:0000256" key="11">
    <source>
        <dbReference type="SAM" id="MobiDB-lite"/>
    </source>
</evidence>
<dbReference type="SMART" id="SM00304">
    <property type="entry name" value="HAMP"/>
    <property type="match status" value="1"/>
</dbReference>
<dbReference type="InterPro" id="IPR003594">
    <property type="entry name" value="HATPase_dom"/>
</dbReference>
<dbReference type="RefSeq" id="WP_173803884.1">
    <property type="nucleotide sequence ID" value="NZ_JABSNM010000002.1"/>
</dbReference>
<evidence type="ECO:0000256" key="9">
    <source>
        <dbReference type="PROSITE-ProRule" id="PRU00169"/>
    </source>
</evidence>
<dbReference type="InterPro" id="IPR011006">
    <property type="entry name" value="CheY-like_superfamily"/>
</dbReference>
<feature type="modified residue" description="Phosphohistidine" evidence="8">
    <location>
        <position position="960"/>
    </location>
</feature>
<feature type="domain" description="HAMP" evidence="15">
    <location>
        <begin position="278"/>
        <end position="333"/>
    </location>
</feature>
<feature type="modified residue" description="4-aspartylphosphate" evidence="9">
    <location>
        <position position="667"/>
    </location>
</feature>
<gene>
    <name evidence="17" type="ORF">HNQ01_000643</name>
</gene>
<evidence type="ECO:0000256" key="2">
    <source>
        <dbReference type="ARBA" id="ARBA00004370"/>
    </source>
</evidence>
<reference evidence="17 18" key="1">
    <citation type="submission" date="2020-05" db="EMBL/GenBank/DDBJ databases">
        <title>Genomic Encyclopedia of Type Strains, Phase IV (KMG-V): Genome sequencing to study the core and pangenomes of soil and plant-associated prokaryotes.</title>
        <authorList>
            <person name="Whitman W."/>
        </authorList>
    </citation>
    <scope>NUCLEOTIDE SEQUENCE [LARGE SCALE GENOMIC DNA]</scope>
    <source>
        <strain evidence="17 18">C29</strain>
    </source>
</reference>
<dbReference type="Gene3D" id="1.10.287.130">
    <property type="match status" value="1"/>
</dbReference>
<feature type="compositionally biased region" description="Pro residues" evidence="11">
    <location>
        <begin position="883"/>
        <end position="893"/>
    </location>
</feature>
<keyword evidence="10" id="KW-0175">Coiled coil</keyword>
<protein>
    <recommendedName>
        <fullName evidence="3">histidine kinase</fullName>
        <ecNumber evidence="3">2.7.13.3</ecNumber>
    </recommendedName>
</protein>
<sequence>MTTPEPDPISVPPSGPGPAGACAMRGQGLRLRTVSHGFFALVIVALAIHFGFLYAIGQAYQAAQQAAQRRDASQRLVGELEQETQRLGRLVRAYVATAEPRYLMLYYDILAVRAGEKPPPDGEPGLYWEHVLAGRREHRLSATLPPRSLQQRMRELDFTDAELQGMQAVLQATGRLRGIEQIAFAATQGLYDVAARDFTSDHRPEPEFARALVHGRDYTALGAGLADAVALLARRTDERTLAEVRAAGRRLGRFSDAAQSVDLVLIAAVLGALVVVQRRVLRPIDHLAEIAQAYAAGQYRERSRRDEGPRMAEIDALATTLDRMAASIEEDLAHRERHQRDLEAARRQAEDATQAKSRFLANMSHEIRTPMNAIIGMTHLALGTTLDAQQRDYLNKVHRASTMLLGILNDILDFSKIEAGKLAIESVPCRVEELVDAPLMLLRDQAQDKGIELLCEYADPALLGEQGGFRGDPLRIGQILNNLMSNAVKFTRQGHVRLRVDRRPLPGTDRAELVFSVEDTGIGLTPEQRARLFHEFTQADGSTTRRYGGTGLGLTIARRLAELMGGSLTVDSEAGRGSRFTLTLPVQPVPASAAAAVLPLQQIGAMRVLVADDHAESRTALVSQLRALGVGAGAGGMIEAVGCGAQVIERVEASAAAGAPFDLVLLDWVLPDIDGGGVLRALRDLPVRPARVMVISAYGWDSLRASALQAGALGFLPKPIVPEALRRLLAPGSVPVQGPPPADDDAGARALQGLRVLLVEDNPVNRQLACELLARSGAQVEVAVHGAEAIERLEQAGAGAFDVVLMDLQMPVMDGYEATRAIRERAEWRELPILAMTAHAMVEERDRCLALGMRGHIAKPIDPAGLVETLKAYRPAGAQALPSPQPSGPPAAPPAVAAAAPASPWRDIDLAAATRQCLSETLARTCLEQFALHYAPLDAEGGFRALLARDALAELGREAHTLKGLGRQLGMEEVCTASVELERRLQSQAGRDGLQAAAWRLDAALAQVLEQLAHCPPVRPAGAGGRDAEGGAVDAAVLPEDAAQRGGAGEIEARWERLRELLGVGDSQALVLWTEQGEALRAALPPPSARALDEAIRHCDFERALECLPAPPAPPLPQETTP</sequence>
<evidence type="ECO:0000259" key="15">
    <source>
        <dbReference type="PROSITE" id="PS50885"/>
    </source>
</evidence>
<evidence type="ECO:0000256" key="8">
    <source>
        <dbReference type="PROSITE-ProRule" id="PRU00110"/>
    </source>
</evidence>
<feature type="domain" description="Response regulatory" evidence="14">
    <location>
        <begin position="755"/>
        <end position="874"/>
    </location>
</feature>
<dbReference type="SMART" id="SM00448">
    <property type="entry name" value="REC"/>
    <property type="match status" value="2"/>
</dbReference>
<evidence type="ECO:0000313" key="18">
    <source>
        <dbReference type="Proteomes" id="UP001516061"/>
    </source>
</evidence>
<feature type="domain" description="Response regulatory" evidence="14">
    <location>
        <begin position="607"/>
        <end position="733"/>
    </location>
</feature>
<dbReference type="Gene3D" id="6.10.340.10">
    <property type="match status" value="1"/>
</dbReference>
<dbReference type="Gene3D" id="1.20.120.160">
    <property type="entry name" value="HPT domain"/>
    <property type="match status" value="1"/>
</dbReference>
<dbReference type="Pfam" id="PF02518">
    <property type="entry name" value="HATPase_c"/>
    <property type="match status" value="1"/>
</dbReference>
<dbReference type="EMBL" id="JABSNM010000002">
    <property type="protein sequence ID" value="NRT54933.1"/>
    <property type="molecule type" value="Genomic_DNA"/>
</dbReference>
<comment type="catalytic activity">
    <reaction evidence="1">
        <text>ATP + protein L-histidine = ADP + protein N-phospho-L-histidine.</text>
        <dbReference type="EC" id="2.7.13.3"/>
    </reaction>
</comment>
<evidence type="ECO:0000256" key="4">
    <source>
        <dbReference type="ARBA" id="ARBA00022553"/>
    </source>
</evidence>
<evidence type="ECO:0000259" key="13">
    <source>
        <dbReference type="PROSITE" id="PS50109"/>
    </source>
</evidence>
<name>A0ABX2FY27_9BURK</name>
<dbReference type="InterPro" id="IPR001789">
    <property type="entry name" value="Sig_transdc_resp-reg_receiver"/>
</dbReference>
<dbReference type="Pfam" id="PF00072">
    <property type="entry name" value="Response_reg"/>
    <property type="match status" value="2"/>
</dbReference>
<evidence type="ECO:0000256" key="10">
    <source>
        <dbReference type="SAM" id="Coils"/>
    </source>
</evidence>
<dbReference type="PANTHER" id="PTHR45339">
    <property type="entry name" value="HYBRID SIGNAL TRANSDUCTION HISTIDINE KINASE J"/>
    <property type="match status" value="1"/>
</dbReference>
<comment type="subcellular location">
    <subcellularLocation>
        <location evidence="2">Membrane</location>
    </subcellularLocation>
</comment>
<feature type="domain" description="Histidine kinase" evidence="13">
    <location>
        <begin position="362"/>
        <end position="588"/>
    </location>
</feature>
<proteinExistence type="predicted"/>
<evidence type="ECO:0000256" key="5">
    <source>
        <dbReference type="ARBA" id="ARBA00022679"/>
    </source>
</evidence>
<evidence type="ECO:0000256" key="12">
    <source>
        <dbReference type="SAM" id="Phobius"/>
    </source>
</evidence>
<dbReference type="Pfam" id="PF00672">
    <property type="entry name" value="HAMP"/>
    <property type="match status" value="1"/>
</dbReference>
<dbReference type="PROSITE" id="PS50110">
    <property type="entry name" value="RESPONSE_REGULATORY"/>
    <property type="match status" value="2"/>
</dbReference>
<dbReference type="Proteomes" id="UP001516061">
    <property type="component" value="Unassembled WGS sequence"/>
</dbReference>
<comment type="caution">
    <text evidence="17">The sequence shown here is derived from an EMBL/GenBank/DDBJ whole genome shotgun (WGS) entry which is preliminary data.</text>
</comment>
<dbReference type="CDD" id="cd00082">
    <property type="entry name" value="HisKA"/>
    <property type="match status" value="1"/>
</dbReference>
<feature type="region of interest" description="Disordered" evidence="11">
    <location>
        <begin position="878"/>
        <end position="898"/>
    </location>
</feature>
<feature type="modified residue" description="4-aspartylphosphate" evidence="9">
    <location>
        <position position="807"/>
    </location>
</feature>
<feature type="coiled-coil region" evidence="10">
    <location>
        <begin position="328"/>
        <end position="362"/>
    </location>
</feature>
<dbReference type="CDD" id="cd17546">
    <property type="entry name" value="REC_hyHK_CKI1_RcsC-like"/>
    <property type="match status" value="2"/>
</dbReference>
<dbReference type="PROSITE" id="PS50885">
    <property type="entry name" value="HAMP"/>
    <property type="match status" value="1"/>
</dbReference>
<dbReference type="SUPFAM" id="SSF52172">
    <property type="entry name" value="CheY-like"/>
    <property type="match status" value="2"/>
</dbReference>
<evidence type="ECO:0000256" key="6">
    <source>
        <dbReference type="ARBA" id="ARBA00022777"/>
    </source>
</evidence>
<dbReference type="PRINTS" id="PR00344">
    <property type="entry name" value="BCTRLSENSOR"/>
</dbReference>
<dbReference type="SUPFAM" id="SSF47226">
    <property type="entry name" value="Histidine-containing phosphotransfer domain, HPT domain"/>
    <property type="match status" value="1"/>
</dbReference>
<dbReference type="InterPro" id="IPR005467">
    <property type="entry name" value="His_kinase_dom"/>
</dbReference>
<keyword evidence="12" id="KW-1133">Transmembrane helix</keyword>
<accession>A0ABX2FY27</accession>
<dbReference type="SMART" id="SM00388">
    <property type="entry name" value="HisKA"/>
    <property type="match status" value="1"/>
</dbReference>
<evidence type="ECO:0000256" key="3">
    <source>
        <dbReference type="ARBA" id="ARBA00012438"/>
    </source>
</evidence>
<dbReference type="InterPro" id="IPR008207">
    <property type="entry name" value="Sig_transdc_His_kin_Hpt_dom"/>
</dbReference>
<keyword evidence="4 9" id="KW-0597">Phosphoprotein</keyword>
<dbReference type="CDD" id="cd16922">
    <property type="entry name" value="HATPase_EvgS-ArcB-TorS-like"/>
    <property type="match status" value="1"/>
</dbReference>
<evidence type="ECO:0000259" key="16">
    <source>
        <dbReference type="PROSITE" id="PS50894"/>
    </source>
</evidence>
<dbReference type="InterPro" id="IPR004358">
    <property type="entry name" value="Sig_transdc_His_kin-like_C"/>
</dbReference>
<keyword evidence="18" id="KW-1185">Reference proteome</keyword>
<feature type="domain" description="HPt" evidence="16">
    <location>
        <begin position="920"/>
        <end position="1022"/>
    </location>
</feature>
<dbReference type="InterPro" id="IPR003660">
    <property type="entry name" value="HAMP_dom"/>
</dbReference>
<dbReference type="CDD" id="cd06225">
    <property type="entry name" value="HAMP"/>
    <property type="match status" value="1"/>
</dbReference>
<dbReference type="PANTHER" id="PTHR45339:SF5">
    <property type="entry name" value="HISTIDINE KINASE"/>
    <property type="match status" value="1"/>
</dbReference>
<dbReference type="EC" id="2.7.13.3" evidence="3"/>
<keyword evidence="12" id="KW-0812">Transmembrane</keyword>
<dbReference type="InterPro" id="IPR036890">
    <property type="entry name" value="HATPase_C_sf"/>
</dbReference>
<dbReference type="PROSITE" id="PS50109">
    <property type="entry name" value="HIS_KIN"/>
    <property type="match status" value="1"/>
</dbReference>